<dbReference type="RefSeq" id="WP_215788538.1">
    <property type="nucleotide sequence ID" value="NZ_JAHKKG010000005.1"/>
</dbReference>
<reference evidence="3 4" key="1">
    <citation type="submission" date="2021-06" db="EMBL/GenBank/DDBJ databases">
        <title>Actinoplanes lichenicola sp. nov., and Actinoplanes ovalisporus sp. nov., isolated from lichen in Thailand.</title>
        <authorList>
            <person name="Saeng-In P."/>
            <person name="Kanchanasin P."/>
            <person name="Yuki M."/>
            <person name="Kudo T."/>
            <person name="Ohkuma M."/>
            <person name="Phongsopitanun W."/>
            <person name="Tanasupawat S."/>
        </authorList>
    </citation>
    <scope>NUCLEOTIDE SEQUENCE [LARGE SCALE GENOMIC DNA]</scope>
    <source>
        <strain evidence="3 4">NBRC 110975</strain>
    </source>
</reference>
<evidence type="ECO:0000313" key="4">
    <source>
        <dbReference type="Proteomes" id="UP001519654"/>
    </source>
</evidence>
<comment type="caution">
    <text evidence="3">The sequence shown here is derived from an EMBL/GenBank/DDBJ whole genome shotgun (WGS) entry which is preliminary data.</text>
</comment>
<evidence type="ECO:0000256" key="1">
    <source>
        <dbReference type="SAM" id="MobiDB-lite"/>
    </source>
</evidence>
<dbReference type="Proteomes" id="UP001519654">
    <property type="component" value="Unassembled WGS sequence"/>
</dbReference>
<feature type="chain" id="PRO_5046032450" evidence="2">
    <location>
        <begin position="22"/>
        <end position="63"/>
    </location>
</feature>
<protein>
    <submittedName>
        <fullName evidence="3">Uncharacterized protein</fullName>
    </submittedName>
</protein>
<organism evidence="3 4">
    <name type="scientific">Paractinoplanes bogorensis</name>
    <dbReference type="NCBI Taxonomy" id="1610840"/>
    <lineage>
        <taxon>Bacteria</taxon>
        <taxon>Bacillati</taxon>
        <taxon>Actinomycetota</taxon>
        <taxon>Actinomycetes</taxon>
        <taxon>Micromonosporales</taxon>
        <taxon>Micromonosporaceae</taxon>
        <taxon>Paractinoplanes</taxon>
    </lineage>
</organism>
<evidence type="ECO:0000256" key="2">
    <source>
        <dbReference type="SAM" id="SignalP"/>
    </source>
</evidence>
<name>A0ABS5YTF2_9ACTN</name>
<accession>A0ABS5YTF2</accession>
<sequence length="63" mass="6175">MVSRRSIVASLAALVAGLALAATPPGHAAPNSPKPRTTWTVGAGDTTGAPASHRVSGYPGPEA</sequence>
<keyword evidence="4" id="KW-1185">Reference proteome</keyword>
<keyword evidence="2" id="KW-0732">Signal</keyword>
<gene>
    <name evidence="3" type="ORF">KOI35_17610</name>
</gene>
<feature type="region of interest" description="Disordered" evidence="1">
    <location>
        <begin position="24"/>
        <end position="63"/>
    </location>
</feature>
<dbReference type="InterPro" id="IPR006311">
    <property type="entry name" value="TAT_signal"/>
</dbReference>
<proteinExistence type="predicted"/>
<dbReference type="PROSITE" id="PS51318">
    <property type="entry name" value="TAT"/>
    <property type="match status" value="1"/>
</dbReference>
<feature type="signal peptide" evidence="2">
    <location>
        <begin position="1"/>
        <end position="21"/>
    </location>
</feature>
<evidence type="ECO:0000313" key="3">
    <source>
        <dbReference type="EMBL" id="MBU2665325.1"/>
    </source>
</evidence>
<dbReference type="EMBL" id="JAHKKG010000005">
    <property type="protein sequence ID" value="MBU2665325.1"/>
    <property type="molecule type" value="Genomic_DNA"/>
</dbReference>